<keyword evidence="1" id="KW-0732">Signal</keyword>
<evidence type="ECO:0000313" key="2">
    <source>
        <dbReference type="EMBL" id="GAA4448935.1"/>
    </source>
</evidence>
<dbReference type="RefSeq" id="WP_344821820.1">
    <property type="nucleotide sequence ID" value="NZ_BAABEZ010000001.1"/>
</dbReference>
<evidence type="ECO:0000256" key="1">
    <source>
        <dbReference type="SAM" id="SignalP"/>
    </source>
</evidence>
<feature type="chain" id="PRO_5047005497" description="DUF4294 domain-containing protein" evidence="1">
    <location>
        <begin position="27"/>
        <end position="223"/>
    </location>
</feature>
<sequence>MKQTALYIRLLLLSLAFLLCGAGAYAQDTEEDGIKLPAVVVGTDTFPIVYLNEVLIYEHLSPADRRRLRRQARREERRQSKYDAEYARLKYNVYKVYPYANTAAYLLKDVHEKLAAIPSKEGRKKYLKGLEKELNKRFKGELQEFTISQGIVLVKLINRQTGRNCFDIISEVKGGFNAVVWQGVALVFGNNLRREYEPEGRDHDIEQIVRELEANAAAAAKRS</sequence>
<dbReference type="EMBL" id="BAABEZ010000001">
    <property type="protein sequence ID" value="GAA4448935.1"/>
    <property type="molecule type" value="Genomic_DNA"/>
</dbReference>
<dbReference type="Pfam" id="PF14127">
    <property type="entry name" value="DUF4294"/>
    <property type="match status" value="1"/>
</dbReference>
<dbReference type="InterPro" id="IPR025636">
    <property type="entry name" value="DUF4294"/>
</dbReference>
<gene>
    <name evidence="2" type="ORF">GCM10023092_02300</name>
</gene>
<evidence type="ECO:0008006" key="4">
    <source>
        <dbReference type="Google" id="ProtNLM"/>
    </source>
</evidence>
<comment type="caution">
    <text evidence="2">The sequence shown here is derived from an EMBL/GenBank/DDBJ whole genome shotgun (WGS) entry which is preliminary data.</text>
</comment>
<organism evidence="2 3">
    <name type="scientific">Rurimicrobium arvi</name>
    <dbReference type="NCBI Taxonomy" id="2049916"/>
    <lineage>
        <taxon>Bacteria</taxon>
        <taxon>Pseudomonadati</taxon>
        <taxon>Bacteroidota</taxon>
        <taxon>Chitinophagia</taxon>
        <taxon>Chitinophagales</taxon>
        <taxon>Chitinophagaceae</taxon>
        <taxon>Rurimicrobium</taxon>
    </lineage>
</organism>
<reference evidence="3" key="1">
    <citation type="journal article" date="2019" name="Int. J. Syst. Evol. Microbiol.">
        <title>The Global Catalogue of Microorganisms (GCM) 10K type strain sequencing project: providing services to taxonomists for standard genome sequencing and annotation.</title>
        <authorList>
            <consortium name="The Broad Institute Genomics Platform"/>
            <consortium name="The Broad Institute Genome Sequencing Center for Infectious Disease"/>
            <person name="Wu L."/>
            <person name="Ma J."/>
        </authorList>
    </citation>
    <scope>NUCLEOTIDE SEQUENCE [LARGE SCALE GENOMIC DNA]</scope>
    <source>
        <strain evidence="3">JCM 31921</strain>
    </source>
</reference>
<protein>
    <recommendedName>
        <fullName evidence="4">DUF4294 domain-containing protein</fullName>
    </recommendedName>
</protein>
<proteinExistence type="predicted"/>
<feature type="signal peptide" evidence="1">
    <location>
        <begin position="1"/>
        <end position="26"/>
    </location>
</feature>
<dbReference type="Proteomes" id="UP001501410">
    <property type="component" value="Unassembled WGS sequence"/>
</dbReference>
<accession>A0ABP8MGA5</accession>
<keyword evidence="3" id="KW-1185">Reference proteome</keyword>
<evidence type="ECO:0000313" key="3">
    <source>
        <dbReference type="Proteomes" id="UP001501410"/>
    </source>
</evidence>
<name>A0ABP8MGA5_9BACT</name>